<accession>G0TWZ2</accession>
<gene>
    <name evidence="1" type="ORF">TVY486_0602720</name>
</gene>
<name>G0TWZ2_TRYVY</name>
<protein>
    <submittedName>
        <fullName evidence="1">Uncharacterized protein</fullName>
    </submittedName>
</protein>
<sequence>MPVRPKFPPAGCNMNDAGYPFRGEYRVEPSLNHGHGGAARVTSTAFTFRITGTDLAIEKPHLARGQRLECELAVDDEPSRPVTFPTHRTSLPVPGDGRLYTLTTVVHGTGVKHSCKMMLHGYEGKNIIRLRAPVDDKTAESILLTVDGRTIRPIGGWYAIPIHAKDCSIDIRRKRPLWHSSAPLIAAPATAAATVMISATLGAHNEATIFCSGSGEVVELPLNRPVPLVVGSGPFTLQLPRAQCSLPESHTPGFSTSYAQPLVAQSADARVPELETRLLAPKDGTAASPVFEVTAEGFVIELIGDNGTTATGFSCAQLPLPDRLEHRVQIKVSDTDGRNYLRQSTIVPATEQPPVSFSITKDISGRQIIKSGATAQISIDDSISANGVAGAYLEDAARHVVVIRDGGARVIFEIDAGHRGNTDSSASATNQQAHLNIEHSAPVPPPMPVATTAPVPMPITTTAPVPMPITTTAPVPMPITATAPVPMPIATTASSPMANIHPSDAQVRLTKNTLWIQQLADALKCQDTHITLQRVQEIVPDSTEASTILGFVVEQLFKAPPTIYFTRDGDLLSEIRCSGHNVTVSVDNAAPCFIGEGRTIQVPLGHKIALSACIPSSGQTVASCCVHFAPESQKNPDELLVTRLLDTFQRHYRSPEKAVDELALIAPPFSPNGQQLLLLVVNSLKQLGNAAVCPTCQGSSGTSNTIQASTSSGNQCLRDMQRFAAASPTNGILGQPLSSEKEQRPLQTTQNEFARRLIDAYSGSSPSTLPDRWSAVHTDCEEEQTLLDLIVRLLREKGDKCVSQPSYAPSAPSLCALEFACSSGSLQDIRTRRPCQLSVDVDGTGFVALEQGGQVPQGYSFPSGSTHCVHIVGRDPVDGAVCAEAFATLSDKKNPELARPSVQPSRNYMDLSMTIVMDEIHLRIICPPELRVACLVDGVVCGSSKVMSSDFIAKISAAHGHSINARLLDVSGAVVFEQRLAVPPMITAPWSVRLENGSVVVDSTIKDASFTASLNRCPEKAISGPIALNGEEPEMILLRQYSTGVEHTRICVSELSLRVAPFVDSTYVRKLSCLYRSALPGSGLVAQLNELICSIPSGVMKDLITTMANFEEKAEATGGRRSNSRFSNARIHFRLCGDESKNSELL</sequence>
<dbReference type="AlphaFoldDB" id="G0TWZ2"/>
<reference evidence="1" key="1">
    <citation type="journal article" date="2012" name="Proc. Natl. Acad. Sci. U.S.A.">
        <title>Antigenic diversity is generated by distinct evolutionary mechanisms in African trypanosome species.</title>
        <authorList>
            <person name="Jackson A.P."/>
            <person name="Berry A."/>
            <person name="Aslett M."/>
            <person name="Allison H.C."/>
            <person name="Burton P."/>
            <person name="Vavrova-Anderson J."/>
            <person name="Brown R."/>
            <person name="Browne H."/>
            <person name="Corton N."/>
            <person name="Hauser H."/>
            <person name="Gamble J."/>
            <person name="Gilderthorp R."/>
            <person name="Marcello L."/>
            <person name="McQuillan J."/>
            <person name="Otto T.D."/>
            <person name="Quail M.A."/>
            <person name="Sanders M.J."/>
            <person name="van Tonder A."/>
            <person name="Ginger M.L."/>
            <person name="Field M.C."/>
            <person name="Barry J.D."/>
            <person name="Hertz-Fowler C."/>
            <person name="Berriman M."/>
        </authorList>
    </citation>
    <scope>NUCLEOTIDE SEQUENCE</scope>
    <source>
        <strain evidence="1">Y486</strain>
    </source>
</reference>
<evidence type="ECO:0000313" key="1">
    <source>
        <dbReference type="EMBL" id="CCC48481.1"/>
    </source>
</evidence>
<dbReference type="VEuPathDB" id="TriTrypDB:TvY486_0602720"/>
<dbReference type="EMBL" id="HE573022">
    <property type="protein sequence ID" value="CCC48481.1"/>
    <property type="molecule type" value="Genomic_DNA"/>
</dbReference>
<organism evidence="1">
    <name type="scientific">Trypanosoma vivax (strain Y486)</name>
    <dbReference type="NCBI Taxonomy" id="1055687"/>
    <lineage>
        <taxon>Eukaryota</taxon>
        <taxon>Discoba</taxon>
        <taxon>Euglenozoa</taxon>
        <taxon>Kinetoplastea</taxon>
        <taxon>Metakinetoplastina</taxon>
        <taxon>Trypanosomatida</taxon>
        <taxon>Trypanosomatidae</taxon>
        <taxon>Trypanosoma</taxon>
        <taxon>Duttonella</taxon>
    </lineage>
</organism>
<proteinExistence type="predicted"/>